<dbReference type="RefSeq" id="WP_121164365.1">
    <property type="nucleotide sequence ID" value="NZ_RAPE01000001.1"/>
</dbReference>
<dbReference type="Proteomes" id="UP000281128">
    <property type="component" value="Unassembled WGS sequence"/>
</dbReference>
<protein>
    <submittedName>
        <fullName evidence="1">Uncharacterized protein</fullName>
    </submittedName>
</protein>
<reference evidence="1 2" key="1">
    <citation type="submission" date="2018-09" db="EMBL/GenBank/DDBJ databases">
        <title>Roseovarius spongiae sp. nov., isolated from a marine sponge.</title>
        <authorList>
            <person name="Zhuang L."/>
            <person name="Luo L."/>
        </authorList>
    </citation>
    <scope>NUCLEOTIDE SEQUENCE [LARGE SCALE GENOMIC DNA]</scope>
    <source>
        <strain evidence="1 2">HN-E21</strain>
    </source>
</reference>
<dbReference type="EMBL" id="RAPE01000001">
    <property type="protein sequence ID" value="RKF16903.1"/>
    <property type="molecule type" value="Genomic_DNA"/>
</dbReference>
<dbReference type="AlphaFoldDB" id="A0A3A8AWY3"/>
<keyword evidence="2" id="KW-1185">Reference proteome</keyword>
<gene>
    <name evidence="1" type="ORF">D6850_05070</name>
</gene>
<accession>A0A3A8AWY3</accession>
<proteinExistence type="predicted"/>
<dbReference type="OrthoDB" id="7872922at2"/>
<evidence type="ECO:0000313" key="2">
    <source>
        <dbReference type="Proteomes" id="UP000281128"/>
    </source>
</evidence>
<evidence type="ECO:0000313" key="1">
    <source>
        <dbReference type="EMBL" id="RKF16903.1"/>
    </source>
</evidence>
<comment type="caution">
    <text evidence="1">The sequence shown here is derived from an EMBL/GenBank/DDBJ whole genome shotgun (WGS) entry which is preliminary data.</text>
</comment>
<sequence length="144" mass="16233">MQDQINDATLEELVFEALRKARLAVAALRKGMFTCSAKDDAFISRCLSKLEAGHILGEDVEGTLDAVRRVLSREIEKETFETKRVFDGYHDPEFGDVGRVFEIPVRTVRGDDLAELLAQLDGLSEARNAALDRLRAEKEVRKRI</sequence>
<name>A0A3A8AWY3_9RHOB</name>
<organism evidence="1 2">
    <name type="scientific">Roseovarius spongiae</name>
    <dbReference type="NCBI Taxonomy" id="2320272"/>
    <lineage>
        <taxon>Bacteria</taxon>
        <taxon>Pseudomonadati</taxon>
        <taxon>Pseudomonadota</taxon>
        <taxon>Alphaproteobacteria</taxon>
        <taxon>Rhodobacterales</taxon>
        <taxon>Roseobacteraceae</taxon>
        <taxon>Roseovarius</taxon>
    </lineage>
</organism>